<dbReference type="AlphaFoldDB" id="A0A2P2C0A9"/>
<evidence type="ECO:0000256" key="2">
    <source>
        <dbReference type="ARBA" id="ARBA00022695"/>
    </source>
</evidence>
<sequence length="217" mass="23285">MNEPSRLLALAGRGLLPFELLHGEPLYLHALRALNEALPGPCLVSTPGEQVDRVVAEVRSAGLSADVSADDEWWSRVTAESGRARDLLVHDPLCPLTSPDFLRSVALGGERGCARVAFRPVTDTVKRVVDGRIVGTIDREGLAALTSPLLLPAEMIEAAIGAGAMPPLDDLAELVTWARARGTVELVKAPSLARRVDDPSAVNLLECVDEMTRRTRT</sequence>
<dbReference type="SUPFAM" id="SSF53448">
    <property type="entry name" value="Nucleotide-diphospho-sugar transferases"/>
    <property type="match status" value="1"/>
</dbReference>
<dbReference type="InterPro" id="IPR029044">
    <property type="entry name" value="Nucleotide-diphossugar_trans"/>
</dbReference>
<dbReference type="Gene3D" id="3.90.550.10">
    <property type="entry name" value="Spore Coat Polysaccharide Biosynthesis Protein SpsA, Chain A"/>
    <property type="match status" value="1"/>
</dbReference>
<name>A0A2P2C0A9_9ZZZZ</name>
<organism evidence="3">
    <name type="scientific">metagenome</name>
    <dbReference type="NCBI Taxonomy" id="256318"/>
    <lineage>
        <taxon>unclassified sequences</taxon>
        <taxon>metagenomes</taxon>
    </lineage>
</organism>
<protein>
    <recommendedName>
        <fullName evidence="4">2-C-methyl-D-erythritol 4-phosphate cytidylyltransferase</fullName>
    </recommendedName>
</protein>
<keyword evidence="2" id="KW-0548">Nucleotidyltransferase</keyword>
<evidence type="ECO:0008006" key="4">
    <source>
        <dbReference type="Google" id="ProtNLM"/>
    </source>
</evidence>
<accession>A0A2P2C0A9</accession>
<keyword evidence="1" id="KW-0808">Transferase</keyword>
<gene>
    <name evidence="3" type="ORF">NOCA2270095</name>
</gene>
<dbReference type="EMBL" id="CZKA01000020">
    <property type="protein sequence ID" value="CUR55460.1"/>
    <property type="molecule type" value="Genomic_DNA"/>
</dbReference>
<proteinExistence type="predicted"/>
<dbReference type="InterPro" id="IPR034683">
    <property type="entry name" value="IspD/TarI"/>
</dbReference>
<dbReference type="GO" id="GO:0070567">
    <property type="term" value="F:cytidylyltransferase activity"/>
    <property type="evidence" value="ECO:0007669"/>
    <property type="project" value="InterPro"/>
</dbReference>
<evidence type="ECO:0000313" key="3">
    <source>
        <dbReference type="EMBL" id="CUR55460.1"/>
    </source>
</evidence>
<dbReference type="Pfam" id="PF01128">
    <property type="entry name" value="IspD"/>
    <property type="match status" value="1"/>
</dbReference>
<reference evidence="3" key="1">
    <citation type="submission" date="2015-08" db="EMBL/GenBank/DDBJ databases">
        <authorList>
            <person name="Babu N.S."/>
            <person name="Beckwith C.J."/>
            <person name="Beseler K.G."/>
            <person name="Brison A."/>
            <person name="Carone J.V."/>
            <person name="Caskin T.P."/>
            <person name="Diamond M."/>
            <person name="Durham M.E."/>
            <person name="Foxe J.M."/>
            <person name="Go M."/>
            <person name="Henderson B.A."/>
            <person name="Jones I.B."/>
            <person name="McGettigan J.A."/>
            <person name="Micheletti S.J."/>
            <person name="Nasrallah M.E."/>
            <person name="Ortiz D."/>
            <person name="Piller C.R."/>
            <person name="Privatt S.R."/>
            <person name="Schneider S.L."/>
            <person name="Sharp S."/>
            <person name="Smith T.C."/>
            <person name="Stanton J.D."/>
            <person name="Ullery H.E."/>
            <person name="Wilson R.J."/>
            <person name="Serrano M.G."/>
            <person name="Buck G."/>
            <person name="Lee V."/>
            <person name="Wang Y."/>
            <person name="Carvalho R."/>
            <person name="Voegtly L."/>
            <person name="Shi R."/>
            <person name="Duckworth R."/>
            <person name="Johnson A."/>
            <person name="Loviza R."/>
            <person name="Walstead R."/>
            <person name="Shah Z."/>
            <person name="Kiflezghi M."/>
            <person name="Wade K."/>
            <person name="Ball S.L."/>
            <person name="Bradley K.W."/>
            <person name="Asai D.J."/>
            <person name="Bowman C.A."/>
            <person name="Russell D.A."/>
            <person name="Pope W.H."/>
            <person name="Jacobs-Sera D."/>
            <person name="Hendrix R.W."/>
            <person name="Hatfull G.F."/>
        </authorList>
    </citation>
    <scope>NUCLEOTIDE SEQUENCE</scope>
</reference>
<evidence type="ECO:0000256" key="1">
    <source>
        <dbReference type="ARBA" id="ARBA00022679"/>
    </source>
</evidence>